<dbReference type="GO" id="GO:0015344">
    <property type="term" value="F:siderophore uptake transmembrane transporter activity"/>
    <property type="evidence" value="ECO:0007669"/>
    <property type="project" value="TreeGrafter"/>
</dbReference>
<dbReference type="EMBL" id="SHKW01000001">
    <property type="protein sequence ID" value="RZU43726.1"/>
    <property type="molecule type" value="Genomic_DNA"/>
</dbReference>
<dbReference type="PANTHER" id="PTHR30069">
    <property type="entry name" value="TONB-DEPENDENT OUTER MEMBRANE RECEPTOR"/>
    <property type="match status" value="1"/>
</dbReference>
<dbReference type="GO" id="GO:0030246">
    <property type="term" value="F:carbohydrate binding"/>
    <property type="evidence" value="ECO:0007669"/>
    <property type="project" value="InterPro"/>
</dbReference>
<keyword evidence="8" id="KW-0378">Hydrolase</keyword>
<dbReference type="InterPro" id="IPR036942">
    <property type="entry name" value="Beta-barrel_TonB_sf"/>
</dbReference>
<keyword evidence="8" id="KW-0121">Carboxypeptidase</keyword>
<dbReference type="Gene3D" id="2.60.40.1120">
    <property type="entry name" value="Carboxypeptidase-like, regulatory domain"/>
    <property type="match status" value="1"/>
</dbReference>
<keyword evidence="3" id="KW-1134">Transmembrane beta strand</keyword>
<comment type="subcellular location">
    <subcellularLocation>
        <location evidence="1">Cell outer membrane</location>
        <topology evidence="1">Multi-pass membrane protein</topology>
    </subcellularLocation>
</comment>
<keyword evidence="4" id="KW-0812">Transmembrane</keyword>
<organism evidence="8 9">
    <name type="scientific">Edaphobacter modestus</name>
    <dbReference type="NCBI Taxonomy" id="388466"/>
    <lineage>
        <taxon>Bacteria</taxon>
        <taxon>Pseudomonadati</taxon>
        <taxon>Acidobacteriota</taxon>
        <taxon>Terriglobia</taxon>
        <taxon>Terriglobales</taxon>
        <taxon>Acidobacteriaceae</taxon>
        <taxon>Edaphobacter</taxon>
    </lineage>
</organism>
<evidence type="ECO:0000256" key="3">
    <source>
        <dbReference type="ARBA" id="ARBA00022452"/>
    </source>
</evidence>
<dbReference type="PANTHER" id="PTHR30069:SF46">
    <property type="entry name" value="OAR PROTEIN"/>
    <property type="match status" value="1"/>
</dbReference>
<keyword evidence="2" id="KW-0813">Transport</keyword>
<keyword evidence="6" id="KW-0998">Cell outer membrane</keyword>
<keyword evidence="9" id="KW-1185">Reference proteome</keyword>
<sequence length="1165" mass="128706">MIPVAICPGGWLMRRKLFWVFTGILCCSTVALCQVITGNIVGQITDKSGALVPKVEVIIRNSGTGVSVTVEADDSGAYSAPNLQAGIYDISPRKQGFRVETVKGIRLLAQQTARLDLKLQVGIVPQSIEVHAQPQLVNTDSQTINSSINQRQLTDLPTTSRSIDGVMILAPGVTGFGNVSNISNPQISGSHYWGSTNFNLNGVSLNDFGNGSAMGTHSFNQDQIGEANLPPPDALQEFRVDSGGLNAEYKNVAAVTLVLKQGTNNYHGNAYEFVENTSLNANYFMLNATGQPRPAFHRNQFGADFGGPIKKNRLFFFFSYRGIRQRSSQVTSLKLPSQAMRAGDFSALCSTYDANRACSDPNGTQLYNPWTGQPFARNQIPSDMITSQAKTLTPYLPALTIPSPALPNGPPNYIAPVPSKFDVNGVDFRLDAHLSSRDSVYGTVHQSLGDPWSISSGTPPDYGNQESRGYTHYLFSATETHTFSSTTVNDVRWAWTEWRQSNNGQNTNFNPQSLFPQLPVINNGGLPTMNISGYTGMWTDRGLGYPYPEYTIQISDNFSHVRGRHTFKFGMDEQGYRQNVRQGGPNLTTPLGNPLGTFNFSGQWTGNQGWPSQPRSQGNAFADFLLGTADSSNYGIAPTDIQISSRIWEFYAQDTWQATPKLTLNFGLRYMYQQPWQVRDDRVSYLDLRNNKLALPQDSPTVTPPPHSFPELLTAYPFETTQNAGWPKSYYVPEKKNFGPRFGFAYRPFPGNNTVLRGGWGIYYDTLIAWIGPYENMFNPPWQLGATFTTQLPGNPTAPFLPDVTFSNPFPAAVENAPPANTLVYATDRYIQNPMQQQWNLTLEHQFGEDWMARATYVGSTTTHGLFYASDINKPNVQQPNVPPQQQVTYQPWSQVLYTYTGGYGKFNQLQLELLKRFSNGFQLQAEYNLTSSLDNTPIAGGPQNPWNPTADYGNSDGLPRQTLVFNYVYDLPVGRGKKLLAQSSRLVDTLLGDWTVSGISKYQTGAPSSVTFLVPSGYVGWQGGRADRVAGADIYAGQQDSHDVVNGVQWFNTAAFAPPQPWQYGNSERNLLYGPGLWNWDIGIRKFFSITETSKLQFRADFLNAFNHANLDFGREYPQQGGGSTTVIADTRDGGLPNPSSGKIFSAGTLPGPRVIQLGLKFEF</sequence>
<evidence type="ECO:0000256" key="5">
    <source>
        <dbReference type="ARBA" id="ARBA00023136"/>
    </source>
</evidence>
<evidence type="ECO:0000313" key="8">
    <source>
        <dbReference type="EMBL" id="RZU43726.1"/>
    </source>
</evidence>
<evidence type="ECO:0000313" key="9">
    <source>
        <dbReference type="Proteomes" id="UP000292958"/>
    </source>
</evidence>
<keyword evidence="8" id="KW-0645">Protease</keyword>
<dbReference type="Pfam" id="PF25183">
    <property type="entry name" value="OMP_b-brl_4"/>
    <property type="match status" value="1"/>
</dbReference>
<dbReference type="GO" id="GO:0009279">
    <property type="term" value="C:cell outer membrane"/>
    <property type="evidence" value="ECO:0007669"/>
    <property type="project" value="UniProtKB-SubCell"/>
</dbReference>
<comment type="caution">
    <text evidence="8">The sequence shown here is derived from an EMBL/GenBank/DDBJ whole genome shotgun (WGS) entry which is preliminary data.</text>
</comment>
<protein>
    <submittedName>
        <fullName evidence="8">Carboxypeptidase family protein</fullName>
    </submittedName>
</protein>
<dbReference type="AlphaFoldDB" id="A0A4V2G572"/>
<evidence type="ECO:0000256" key="6">
    <source>
        <dbReference type="ARBA" id="ARBA00023237"/>
    </source>
</evidence>
<keyword evidence="5" id="KW-0472">Membrane</keyword>
<evidence type="ECO:0000256" key="1">
    <source>
        <dbReference type="ARBA" id="ARBA00004571"/>
    </source>
</evidence>
<proteinExistence type="predicted"/>
<name>A0A4V2G572_9BACT</name>
<dbReference type="GO" id="GO:0004180">
    <property type="term" value="F:carboxypeptidase activity"/>
    <property type="evidence" value="ECO:0007669"/>
    <property type="project" value="UniProtKB-KW"/>
</dbReference>
<gene>
    <name evidence="8" type="ORF">BDD14_5429</name>
</gene>
<reference evidence="8 9" key="1">
    <citation type="submission" date="2019-02" db="EMBL/GenBank/DDBJ databases">
        <title>Genomic Encyclopedia of Archaeal and Bacterial Type Strains, Phase II (KMG-II): from individual species to whole genera.</title>
        <authorList>
            <person name="Goeker M."/>
        </authorList>
    </citation>
    <scope>NUCLEOTIDE SEQUENCE [LARGE SCALE GENOMIC DNA]</scope>
    <source>
        <strain evidence="8 9">DSM 18101</strain>
    </source>
</reference>
<dbReference type="GO" id="GO:0044718">
    <property type="term" value="P:siderophore transmembrane transport"/>
    <property type="evidence" value="ECO:0007669"/>
    <property type="project" value="TreeGrafter"/>
</dbReference>
<dbReference type="SUPFAM" id="SSF56935">
    <property type="entry name" value="Porins"/>
    <property type="match status" value="1"/>
</dbReference>
<dbReference type="InterPro" id="IPR039426">
    <property type="entry name" value="TonB-dep_rcpt-like"/>
</dbReference>
<dbReference type="Proteomes" id="UP000292958">
    <property type="component" value="Unassembled WGS sequence"/>
</dbReference>
<evidence type="ECO:0000259" key="7">
    <source>
        <dbReference type="Pfam" id="PF25183"/>
    </source>
</evidence>
<dbReference type="SUPFAM" id="SSF49452">
    <property type="entry name" value="Starch-binding domain-like"/>
    <property type="match status" value="1"/>
</dbReference>
<accession>A0A4V2G572</accession>
<dbReference type="InterPro" id="IPR013784">
    <property type="entry name" value="Carb-bd-like_fold"/>
</dbReference>
<evidence type="ECO:0000256" key="2">
    <source>
        <dbReference type="ARBA" id="ARBA00022448"/>
    </source>
</evidence>
<feature type="domain" description="TonB-dependent transporter Oar-like beta-barrel" evidence="7">
    <location>
        <begin position="258"/>
        <end position="1117"/>
    </location>
</feature>
<evidence type="ECO:0000256" key="4">
    <source>
        <dbReference type="ARBA" id="ARBA00022692"/>
    </source>
</evidence>
<dbReference type="InterPro" id="IPR057601">
    <property type="entry name" value="Oar-like_b-barrel"/>
</dbReference>
<dbReference type="Pfam" id="PF13620">
    <property type="entry name" value="CarboxypepD_reg"/>
    <property type="match status" value="1"/>
</dbReference>
<dbReference type="Gene3D" id="2.40.170.20">
    <property type="entry name" value="TonB-dependent receptor, beta-barrel domain"/>
    <property type="match status" value="1"/>
</dbReference>